<dbReference type="InterPro" id="IPR032708">
    <property type="entry name" value="McjB_C"/>
</dbReference>
<dbReference type="AlphaFoldDB" id="A0A845AHN4"/>
<protein>
    <submittedName>
        <fullName evidence="3">Lasso peptide biosynthesis B2 protein</fullName>
    </submittedName>
</protein>
<dbReference type="NCBIfam" id="NF033537">
    <property type="entry name" value="lasso_biosyn_B2"/>
    <property type="match status" value="1"/>
</dbReference>
<reference evidence="3 4" key="1">
    <citation type="submission" date="2019-12" db="EMBL/GenBank/DDBJ databases">
        <title>Genomic-based taxomic classification of the family Erythrobacteraceae.</title>
        <authorList>
            <person name="Xu L."/>
        </authorList>
    </citation>
    <scope>NUCLEOTIDE SEQUENCE [LARGE SCALE GENOMIC DNA]</scope>
    <source>
        <strain evidence="3 4">KEMB 9005-328</strain>
    </source>
</reference>
<dbReference type="EMBL" id="WTYA01000003">
    <property type="protein sequence ID" value="MXP28335.1"/>
    <property type="molecule type" value="Genomic_DNA"/>
</dbReference>
<evidence type="ECO:0000313" key="4">
    <source>
        <dbReference type="Proteomes" id="UP000439780"/>
    </source>
</evidence>
<feature type="domain" description="Microcin J25-processing protein McjB C-terminal" evidence="2">
    <location>
        <begin position="92"/>
        <end position="198"/>
    </location>
</feature>
<organism evidence="3 4">
    <name type="scientific">Qipengyuania algicida</name>
    <dbReference type="NCBI Taxonomy" id="1836209"/>
    <lineage>
        <taxon>Bacteria</taxon>
        <taxon>Pseudomonadati</taxon>
        <taxon>Pseudomonadota</taxon>
        <taxon>Alphaproteobacteria</taxon>
        <taxon>Sphingomonadales</taxon>
        <taxon>Erythrobacteraceae</taxon>
        <taxon>Qipengyuania</taxon>
    </lineage>
</organism>
<evidence type="ECO:0000259" key="2">
    <source>
        <dbReference type="Pfam" id="PF13471"/>
    </source>
</evidence>
<sequence>MKDSLAWCECDGRLVFLDVRADRYFQLSSDREIAFRQALDNPEEESRHQPSIFPVRDGWRPPAHTSQSIARGPFNLADIAAAIWWQTRVERRLVTGSLYHLLLTLRDAQGSVVTGVQRSEKLDRTLRAFQHARVLRSAADRCLPRSMALALRLARDGLAAQLVIGVRTSPFGAHSWAQHEDQVLNDSVEEVLRFTPILIV</sequence>
<gene>
    <name evidence="3" type="ORF">GRI58_05805</name>
</gene>
<dbReference type="Pfam" id="PF13471">
    <property type="entry name" value="Transglut_core3"/>
    <property type="match status" value="1"/>
</dbReference>
<proteinExistence type="predicted"/>
<dbReference type="RefSeq" id="WP_160752621.1">
    <property type="nucleotide sequence ID" value="NZ_WTYA01000003.1"/>
</dbReference>
<dbReference type="InterPro" id="IPR053521">
    <property type="entry name" value="McjB-like"/>
</dbReference>
<keyword evidence="4" id="KW-1185">Reference proteome</keyword>
<name>A0A845AHN4_9SPHN</name>
<evidence type="ECO:0000256" key="1">
    <source>
        <dbReference type="SAM" id="MobiDB-lite"/>
    </source>
</evidence>
<dbReference type="OrthoDB" id="119963at2"/>
<evidence type="ECO:0000313" key="3">
    <source>
        <dbReference type="EMBL" id="MXP28335.1"/>
    </source>
</evidence>
<feature type="region of interest" description="Disordered" evidence="1">
    <location>
        <begin position="38"/>
        <end position="66"/>
    </location>
</feature>
<comment type="caution">
    <text evidence="3">The sequence shown here is derived from an EMBL/GenBank/DDBJ whole genome shotgun (WGS) entry which is preliminary data.</text>
</comment>
<accession>A0A845AHN4</accession>
<dbReference type="Proteomes" id="UP000439780">
    <property type="component" value="Unassembled WGS sequence"/>
</dbReference>